<comment type="caution">
    <text evidence="3">The sequence shown here is derived from an EMBL/GenBank/DDBJ whole genome shotgun (WGS) entry which is preliminary data.</text>
</comment>
<evidence type="ECO:0000256" key="1">
    <source>
        <dbReference type="SAM" id="MobiDB-lite"/>
    </source>
</evidence>
<evidence type="ECO:0000256" key="2">
    <source>
        <dbReference type="SAM" id="Phobius"/>
    </source>
</evidence>
<feature type="compositionally biased region" description="Basic and acidic residues" evidence="1">
    <location>
        <begin position="1"/>
        <end position="12"/>
    </location>
</feature>
<dbReference type="RefSeq" id="WP_169274820.1">
    <property type="nucleotide sequence ID" value="NZ_JAAIIH010000001.1"/>
</dbReference>
<evidence type="ECO:0008006" key="5">
    <source>
        <dbReference type="Google" id="ProtNLM"/>
    </source>
</evidence>
<feature type="region of interest" description="Disordered" evidence="1">
    <location>
        <begin position="1"/>
        <end position="30"/>
    </location>
</feature>
<gene>
    <name evidence="3" type="ORF">G1C96_0233</name>
</gene>
<reference evidence="3 4" key="1">
    <citation type="submission" date="2020-02" db="EMBL/GenBank/DDBJ databases">
        <title>Characterization of phylogenetic diversity of novel bifidobacterial species isolated in Czech ZOOs.</title>
        <authorList>
            <person name="Lugli G.A."/>
            <person name="Vera N.B."/>
            <person name="Ventura M."/>
        </authorList>
    </citation>
    <scope>NUCLEOTIDE SEQUENCE [LARGE SCALE GENOMIC DNA]</scope>
    <source>
        <strain evidence="3 4">DSM 109958</strain>
    </source>
</reference>
<keyword evidence="2" id="KW-0472">Membrane</keyword>
<dbReference type="EMBL" id="JAAIIH010000001">
    <property type="protein sequence ID" value="NMM99655.1"/>
    <property type="molecule type" value="Genomic_DNA"/>
</dbReference>
<keyword evidence="2" id="KW-0812">Transmembrane</keyword>
<organism evidence="3 4">
    <name type="scientific">Bifidobacterium moraviense</name>
    <dbReference type="NCBI Taxonomy" id="2675323"/>
    <lineage>
        <taxon>Bacteria</taxon>
        <taxon>Bacillati</taxon>
        <taxon>Actinomycetota</taxon>
        <taxon>Actinomycetes</taxon>
        <taxon>Bifidobacteriales</taxon>
        <taxon>Bifidobacteriaceae</taxon>
        <taxon>Bifidobacterium</taxon>
    </lineage>
</organism>
<feature type="region of interest" description="Disordered" evidence="1">
    <location>
        <begin position="48"/>
        <end position="82"/>
    </location>
</feature>
<dbReference type="Proteomes" id="UP000588277">
    <property type="component" value="Unassembled WGS sequence"/>
</dbReference>
<accession>A0A7Y0F0A5</accession>
<keyword evidence="4" id="KW-1185">Reference proteome</keyword>
<sequence length="157" mass="17557">MPNRAERRAAAKREKRGIPSQYDQTRGRQRAGMIDEYALQAKSERLRDGIDDSGPWKPTARVEDEETETAYNTNPDYRNPSKGLSAPSDVKGWFRLVSWVLIALSIIGFFVVMWLPSHPLWLIITVSAVFVVGVLSLFFTAGDAKYNPNLDANGTAV</sequence>
<evidence type="ECO:0000313" key="3">
    <source>
        <dbReference type="EMBL" id="NMM99655.1"/>
    </source>
</evidence>
<evidence type="ECO:0000313" key="4">
    <source>
        <dbReference type="Proteomes" id="UP000588277"/>
    </source>
</evidence>
<keyword evidence="2" id="KW-1133">Transmembrane helix</keyword>
<name>A0A7Y0F0A5_9BIFI</name>
<feature type="transmembrane region" description="Helical" evidence="2">
    <location>
        <begin position="92"/>
        <end position="114"/>
    </location>
</feature>
<dbReference type="AlphaFoldDB" id="A0A7Y0F0A5"/>
<protein>
    <recommendedName>
        <fullName evidence="5">Tripartite tricarboxylate transporter TctB family protein</fullName>
    </recommendedName>
</protein>
<proteinExistence type="predicted"/>
<feature type="transmembrane region" description="Helical" evidence="2">
    <location>
        <begin position="120"/>
        <end position="139"/>
    </location>
</feature>